<feature type="transmembrane region" description="Helical" evidence="1">
    <location>
        <begin position="78"/>
        <end position="97"/>
    </location>
</feature>
<dbReference type="RefSeq" id="WP_102070782.1">
    <property type="nucleotide sequence ID" value="NZ_PDNV01000009.1"/>
</dbReference>
<dbReference type="Proteomes" id="UP000234328">
    <property type="component" value="Unassembled WGS sequence"/>
</dbReference>
<reference evidence="2 3" key="1">
    <citation type="submission" date="2017-10" db="EMBL/GenBank/DDBJ databases">
        <title>Two draft genome sequences of Pusillimonas sp. strains isolated from a nitrate- and radionuclide-contaminated groundwater in Russia.</title>
        <authorList>
            <person name="Grouzdev D.S."/>
            <person name="Tourova T.P."/>
            <person name="Goeva M.A."/>
            <person name="Babich T.L."/>
            <person name="Sokolova D.S."/>
            <person name="Abdullin R."/>
            <person name="Poltaraus A.B."/>
            <person name="Toshchakov S.V."/>
            <person name="Nazina T.N."/>
        </authorList>
    </citation>
    <scope>NUCLEOTIDE SEQUENCE [LARGE SCALE GENOMIC DNA]</scope>
    <source>
        <strain evidence="2 3">JR1/69-2-13</strain>
    </source>
</reference>
<dbReference type="OrthoDB" id="9946866at2"/>
<keyword evidence="3" id="KW-1185">Reference proteome</keyword>
<organism evidence="2 3">
    <name type="scientific">Pollutimonas nitritireducens</name>
    <dbReference type="NCBI Taxonomy" id="2045209"/>
    <lineage>
        <taxon>Bacteria</taxon>
        <taxon>Pseudomonadati</taxon>
        <taxon>Pseudomonadota</taxon>
        <taxon>Betaproteobacteria</taxon>
        <taxon>Burkholderiales</taxon>
        <taxon>Alcaligenaceae</taxon>
        <taxon>Pollutimonas</taxon>
    </lineage>
</organism>
<evidence type="ECO:0000256" key="1">
    <source>
        <dbReference type="SAM" id="Phobius"/>
    </source>
</evidence>
<dbReference type="EMBL" id="PDNV01000009">
    <property type="protein sequence ID" value="PLC53037.1"/>
    <property type="molecule type" value="Genomic_DNA"/>
</dbReference>
<keyword evidence="1" id="KW-0812">Transmembrane</keyword>
<gene>
    <name evidence="2" type="ORF">CR155_14635</name>
</gene>
<dbReference type="AlphaFoldDB" id="A0A2N4UDG4"/>
<accession>A0A2N4UDG4</accession>
<keyword evidence="1" id="KW-0472">Membrane</keyword>
<keyword evidence="1" id="KW-1133">Transmembrane helix</keyword>
<sequence length="98" mass="10406">MINSKLDFAYKARWGAVSFQTRDRMVARTLHMLCHFFAGVALAAFLLPEGTAIVLGSLALVVAMKALYDYVDTGAVKLGCVAAMALGGLISIGISQLI</sequence>
<comment type="caution">
    <text evidence="2">The sequence shown here is derived from an EMBL/GenBank/DDBJ whole genome shotgun (WGS) entry which is preliminary data.</text>
</comment>
<proteinExistence type="predicted"/>
<protein>
    <submittedName>
        <fullName evidence="2">Uncharacterized protein</fullName>
    </submittedName>
</protein>
<name>A0A2N4UDG4_9BURK</name>
<evidence type="ECO:0000313" key="3">
    <source>
        <dbReference type="Proteomes" id="UP000234328"/>
    </source>
</evidence>
<evidence type="ECO:0000313" key="2">
    <source>
        <dbReference type="EMBL" id="PLC53037.1"/>
    </source>
</evidence>